<gene>
    <name evidence="1" type="ORF">EV195_103205</name>
</gene>
<dbReference type="AlphaFoldDB" id="A0A4R2NUT2"/>
<dbReference type="Pfam" id="PF00756">
    <property type="entry name" value="Esterase"/>
    <property type="match status" value="1"/>
</dbReference>
<accession>A0A4R2NUT2</accession>
<dbReference type="EMBL" id="SLXM01000003">
    <property type="protein sequence ID" value="TCP25843.1"/>
    <property type="molecule type" value="Genomic_DNA"/>
</dbReference>
<dbReference type="PANTHER" id="PTHR48098">
    <property type="entry name" value="ENTEROCHELIN ESTERASE-RELATED"/>
    <property type="match status" value="1"/>
</dbReference>
<reference evidence="1 2" key="1">
    <citation type="submission" date="2019-03" db="EMBL/GenBank/DDBJ databases">
        <title>Genomic Encyclopedia of Type Strains, Phase IV (KMG-IV): sequencing the most valuable type-strain genomes for metagenomic binning, comparative biology and taxonomic classification.</title>
        <authorList>
            <person name="Goeker M."/>
        </authorList>
    </citation>
    <scope>NUCLEOTIDE SEQUENCE [LARGE SCALE GENOMIC DNA]</scope>
    <source>
        <strain evidence="1 2">DSM 14836</strain>
    </source>
</reference>
<protein>
    <submittedName>
        <fullName evidence="1">Putative alpha/beta superfamily hydrolase</fullName>
    </submittedName>
</protein>
<dbReference type="Proteomes" id="UP000294564">
    <property type="component" value="Unassembled WGS sequence"/>
</dbReference>
<keyword evidence="1" id="KW-0378">Hydrolase</keyword>
<dbReference type="InterPro" id="IPR050583">
    <property type="entry name" value="Mycobacterial_A85_antigen"/>
</dbReference>
<dbReference type="InterPro" id="IPR000801">
    <property type="entry name" value="Esterase-like"/>
</dbReference>
<evidence type="ECO:0000313" key="2">
    <source>
        <dbReference type="Proteomes" id="UP000294564"/>
    </source>
</evidence>
<dbReference type="GO" id="GO:0016787">
    <property type="term" value="F:hydrolase activity"/>
    <property type="evidence" value="ECO:0007669"/>
    <property type="project" value="UniProtKB-KW"/>
</dbReference>
<dbReference type="OrthoDB" id="9784036at2"/>
<comment type="caution">
    <text evidence="1">The sequence shown here is derived from an EMBL/GenBank/DDBJ whole genome shotgun (WGS) entry which is preliminary data.</text>
</comment>
<proteinExistence type="predicted"/>
<sequence>MKLLTIGICLSLLLISCKNKNEKDNRDNEAVVVKKATVDFVPVASVQLASGKLYRAESFPSTYIKQRPVDVWLPENYSEEKKYDVLYMHDGQMLFDATTTWNKQEWKVDEWASQLQKEGKVKDFIVVAIHNISDIRWLDLFPQKAFDFIDAQKQVELKSIPAAVDFKLNGDNYLKFMVNELKPIIDSKFSVHTDKEHTFVMGSSMGGLMSMYAISEYPTVFGGAACISTHWVGGMPIPNNPYPNAIFEYMNVNFPAANNQKVYFDYGDKTLDSNYPPFAPKVDEILVSKGYNETNSKNLFFEGADHSENSWNTRLDQPLVFLLGK</sequence>
<dbReference type="PANTHER" id="PTHR48098:SF6">
    <property type="entry name" value="FERRI-BACILLIBACTIN ESTERASE BESA"/>
    <property type="match status" value="1"/>
</dbReference>
<dbReference type="InterPro" id="IPR029058">
    <property type="entry name" value="AB_hydrolase_fold"/>
</dbReference>
<dbReference type="Gene3D" id="3.40.50.1820">
    <property type="entry name" value="alpha/beta hydrolase"/>
    <property type="match status" value="1"/>
</dbReference>
<name>A0A4R2NUT2_9FLAO</name>
<dbReference type="SUPFAM" id="SSF53474">
    <property type="entry name" value="alpha/beta-Hydrolases"/>
    <property type="match status" value="1"/>
</dbReference>
<dbReference type="PROSITE" id="PS51257">
    <property type="entry name" value="PROKAR_LIPOPROTEIN"/>
    <property type="match status" value="1"/>
</dbReference>
<evidence type="ECO:0000313" key="1">
    <source>
        <dbReference type="EMBL" id="TCP25843.1"/>
    </source>
</evidence>
<keyword evidence="2" id="KW-1185">Reference proteome</keyword>
<dbReference type="RefSeq" id="WP_132794231.1">
    <property type="nucleotide sequence ID" value="NZ_SLXM01000003.1"/>
</dbReference>
<organism evidence="1 2">
    <name type="scientific">Tenacibaculum skagerrakense</name>
    <dbReference type="NCBI Taxonomy" id="186571"/>
    <lineage>
        <taxon>Bacteria</taxon>
        <taxon>Pseudomonadati</taxon>
        <taxon>Bacteroidota</taxon>
        <taxon>Flavobacteriia</taxon>
        <taxon>Flavobacteriales</taxon>
        <taxon>Flavobacteriaceae</taxon>
        <taxon>Tenacibaculum</taxon>
    </lineage>
</organism>